<proteinExistence type="predicted"/>
<feature type="non-terminal residue" evidence="1">
    <location>
        <position position="1"/>
    </location>
</feature>
<name>A0ABN7X571_GIGMA</name>
<comment type="caution">
    <text evidence="1">The sequence shown here is derived from an EMBL/GenBank/DDBJ whole genome shotgun (WGS) entry which is preliminary data.</text>
</comment>
<protein>
    <submittedName>
        <fullName evidence="1">24794_t:CDS:1</fullName>
    </submittedName>
</protein>
<sequence length="49" mass="5251">QFTSLVLVKDKEKAIAFACAKGKEVITSFHESATTVFIKVVPPDSGIKA</sequence>
<dbReference type="EMBL" id="CAJVQB010090231">
    <property type="protein sequence ID" value="CAG8848011.1"/>
    <property type="molecule type" value="Genomic_DNA"/>
</dbReference>
<gene>
    <name evidence="1" type="ORF">GMARGA_LOCUS38966</name>
</gene>
<accession>A0ABN7X571</accession>
<organism evidence="1 2">
    <name type="scientific">Gigaspora margarita</name>
    <dbReference type="NCBI Taxonomy" id="4874"/>
    <lineage>
        <taxon>Eukaryota</taxon>
        <taxon>Fungi</taxon>
        <taxon>Fungi incertae sedis</taxon>
        <taxon>Mucoromycota</taxon>
        <taxon>Glomeromycotina</taxon>
        <taxon>Glomeromycetes</taxon>
        <taxon>Diversisporales</taxon>
        <taxon>Gigasporaceae</taxon>
        <taxon>Gigaspora</taxon>
    </lineage>
</organism>
<evidence type="ECO:0000313" key="2">
    <source>
        <dbReference type="Proteomes" id="UP000789901"/>
    </source>
</evidence>
<feature type="non-terminal residue" evidence="1">
    <location>
        <position position="49"/>
    </location>
</feature>
<evidence type="ECO:0000313" key="1">
    <source>
        <dbReference type="EMBL" id="CAG8848011.1"/>
    </source>
</evidence>
<dbReference type="Proteomes" id="UP000789901">
    <property type="component" value="Unassembled WGS sequence"/>
</dbReference>
<reference evidence="1 2" key="1">
    <citation type="submission" date="2021-06" db="EMBL/GenBank/DDBJ databases">
        <authorList>
            <person name="Kallberg Y."/>
            <person name="Tangrot J."/>
            <person name="Rosling A."/>
        </authorList>
    </citation>
    <scope>NUCLEOTIDE SEQUENCE [LARGE SCALE GENOMIC DNA]</scope>
    <source>
        <strain evidence="1 2">120-4 pot B 10/14</strain>
    </source>
</reference>
<keyword evidence="2" id="KW-1185">Reference proteome</keyword>